<dbReference type="PANTHER" id="PTHR15830:SF10">
    <property type="entry name" value="TELOMERE LENGTH REGULATION PROTEIN TEL2 HOMOLOG"/>
    <property type="match status" value="1"/>
</dbReference>
<evidence type="ECO:0000256" key="2">
    <source>
        <dbReference type="SAM" id="MobiDB-lite"/>
    </source>
</evidence>
<dbReference type="GO" id="GO:0042162">
    <property type="term" value="F:telomeric DNA binding"/>
    <property type="evidence" value="ECO:0007669"/>
    <property type="project" value="TreeGrafter"/>
</dbReference>
<dbReference type="OrthoDB" id="10254187at2759"/>
<protein>
    <submittedName>
        <fullName evidence="4">Telomere length regulation protein</fullName>
    </submittedName>
</protein>
<name>A0A0D0TLG3_CRYGA</name>
<feature type="compositionally biased region" description="Low complexity" evidence="2">
    <location>
        <begin position="637"/>
        <end position="647"/>
    </location>
</feature>
<accession>A0A0D0TLG3</accession>
<organism evidence="4">
    <name type="scientific">Cryptococcus bacillisporus CA1280</name>
    <dbReference type="NCBI Taxonomy" id="1296109"/>
    <lineage>
        <taxon>Eukaryota</taxon>
        <taxon>Fungi</taxon>
        <taxon>Dikarya</taxon>
        <taxon>Basidiomycota</taxon>
        <taxon>Agaricomycotina</taxon>
        <taxon>Tremellomycetes</taxon>
        <taxon>Tremellales</taxon>
        <taxon>Cryptococcaceae</taxon>
        <taxon>Cryptococcus</taxon>
        <taxon>Cryptococcus gattii species complex</taxon>
    </lineage>
</organism>
<feature type="compositionally biased region" description="Polar residues" evidence="2">
    <location>
        <begin position="581"/>
        <end position="598"/>
    </location>
</feature>
<feature type="region of interest" description="Disordered" evidence="2">
    <location>
        <begin position="580"/>
        <end position="651"/>
    </location>
</feature>
<gene>
    <name evidence="4" type="ORF">I312_03168</name>
</gene>
<dbReference type="InterPro" id="IPR051970">
    <property type="entry name" value="TEL2_Regulation"/>
</dbReference>
<dbReference type="GO" id="GO:0051083">
    <property type="term" value="P:'de novo' cotranslational protein folding"/>
    <property type="evidence" value="ECO:0007669"/>
    <property type="project" value="TreeGrafter"/>
</dbReference>
<dbReference type="InterPro" id="IPR038528">
    <property type="entry name" value="TEL2_C_sf"/>
</dbReference>
<proteinExistence type="inferred from homology"/>
<evidence type="ECO:0000259" key="3">
    <source>
        <dbReference type="Pfam" id="PF10193"/>
    </source>
</evidence>
<dbReference type="InterPro" id="IPR019337">
    <property type="entry name" value="Telomere_length_regulation_dom"/>
</dbReference>
<dbReference type="GO" id="GO:0005829">
    <property type="term" value="C:cytosol"/>
    <property type="evidence" value="ECO:0007669"/>
    <property type="project" value="TreeGrafter"/>
</dbReference>
<dbReference type="GO" id="GO:0051879">
    <property type="term" value="F:Hsp90 protein binding"/>
    <property type="evidence" value="ECO:0007669"/>
    <property type="project" value="TreeGrafter"/>
</dbReference>
<comment type="similarity">
    <text evidence="1">Belongs to the TEL2 family.</text>
</comment>
<dbReference type="FunFam" id="1.25.40.720:FF:000008">
    <property type="entry name" value="Unplaced genomic scaffold supercont1.5, whole genome shotgun sequence"/>
    <property type="match status" value="1"/>
</dbReference>
<evidence type="ECO:0000313" key="4">
    <source>
        <dbReference type="EMBL" id="KIR47407.1"/>
    </source>
</evidence>
<evidence type="ECO:0000256" key="1">
    <source>
        <dbReference type="ARBA" id="ARBA00006133"/>
    </source>
</evidence>
<reference evidence="4" key="1">
    <citation type="submission" date="2015-01" db="EMBL/GenBank/DDBJ databases">
        <title>The Genome Sequence of Cryptococcus gattii CA1280.</title>
        <authorList>
            <consortium name="The Broad Institute Genomics Platform"/>
            <person name="Cuomo C."/>
            <person name="Litvintseva A."/>
            <person name="Chen Y."/>
            <person name="Heitman J."/>
            <person name="Sun S."/>
            <person name="Springer D."/>
            <person name="Dromer F."/>
            <person name="Young S."/>
            <person name="Zeng Q."/>
            <person name="Gargeya S."/>
            <person name="Abouelleil A."/>
            <person name="Alvarado L."/>
            <person name="Chapman S.B."/>
            <person name="Gainer-Dewar J."/>
            <person name="Goldberg J."/>
            <person name="Griggs A."/>
            <person name="Gujja S."/>
            <person name="Hansen M."/>
            <person name="Howarth C."/>
            <person name="Imamovic A."/>
            <person name="Larimer J."/>
            <person name="Murphy C."/>
            <person name="Naylor J."/>
            <person name="Pearson M."/>
            <person name="Priest M."/>
            <person name="Roberts A."/>
            <person name="Saif S."/>
            <person name="Shea T."/>
            <person name="Sykes S."/>
            <person name="Wortman J."/>
            <person name="Nusbaum C."/>
            <person name="Birren B."/>
        </authorList>
    </citation>
    <scope>NUCLEOTIDE SEQUENCE [LARGE SCALE GENOMIC DNA]</scope>
    <source>
        <strain evidence="4">CA1280</strain>
    </source>
</reference>
<dbReference type="Gene3D" id="1.25.40.720">
    <property type="entry name" value="Telomere length regulation protein 2, C-terminal domain"/>
    <property type="match status" value="1"/>
</dbReference>
<dbReference type="Pfam" id="PF10193">
    <property type="entry name" value="Telomere_reg-2"/>
    <property type="match status" value="1"/>
</dbReference>
<feature type="region of interest" description="Disordered" evidence="2">
    <location>
        <begin position="487"/>
        <end position="530"/>
    </location>
</feature>
<dbReference type="HOGENOM" id="CLU_011808_0_0_1"/>
<dbReference type="EMBL" id="KN847980">
    <property type="protein sequence ID" value="KIR47407.1"/>
    <property type="molecule type" value="Genomic_DNA"/>
</dbReference>
<feature type="domain" description="Telomere length regulation protein conserved" evidence="3">
    <location>
        <begin position="675"/>
        <end position="786"/>
    </location>
</feature>
<feature type="compositionally biased region" description="Basic and acidic residues" evidence="2">
    <location>
        <begin position="495"/>
        <end position="522"/>
    </location>
</feature>
<dbReference type="PANTHER" id="PTHR15830">
    <property type="entry name" value="TELOMERE LENGTH REGULATION PROTEIN TEL2 FAMILY MEMBER"/>
    <property type="match status" value="1"/>
</dbReference>
<sequence length="1106" mass="121882">MAFAGSLKQLRDFLRLPTPSQEDLTFQISATLSALHIHPSSLPPSSIPSTDLKALARYLPAVQNLLLQDVLPHFVSILDDRSQELLRGLFVPQKKVEGLDIRRNIALVSYLTLPSYLNAPKQDQPTLSKPMRSFLLSLLDALSTEFMLDDLYYSIFPNEGRTTKEGKDGVKTLQWEDALRSIVSIPAKTGNAIGRWELEGDKIDAPATLLPRLYFNRVIRRLESLLYEMSQCPSPDVTPLRLVIEKLFNIGLLTSQFPNTTSRAPSLLFSLLPPLLLHLHPPSSSPLPPYPPTFLPSVFLPLPSSTLSTLINALTTHLSFYLIDPVSPLEPHKPDERIKRAVQVFQSIVGNPEVGNEAWQAVVQSVVAKKGKSSMGLGDWRGHARNRLIVGWIAQGGDVAVKAFIEIIVDTWTDPKYVKFSMFSEQLSLTHVLLLSLSLLPTYSPWLIQLSHRSRFILAFQSYLSHPDPSIRRLGMVVGEIMSELTIPETEDDQSEKKTQEDEIEELRKGLEVDEDNMDMKPKNTAAGSGSVRLKFKGMWEGNGDGREESGWLRDNVGVNDANARIGDEDEQWLLGWKDIPSSSTVEPQPVPISSQGRRATRPASTKPSSPRPRKKKPKIIMLDPDQQNDPLSGYVSSSSSSSRASSPTPEYLDEIAADPSLGLDEANKKKVKRPVYIPQLVALLKERDKPESVEMGLKWGEGLVRAKREFGVELAENAVGIALMVLGLNDSFDIEDFEEKKQGLLNALVACAPRQVAPFLCEQYFNPQFSLQHKASILTALAMGARELAGLSVPQAPRTNRSGDFPSKTLPPTLHNKYISSADVPSNRLLGYDPDNQLNQAIDGVRNLILSKGARKGEETVPELAREKRLRVGEVRRPKVAPVNSLAASQMGQLVRPPPVVPFKDIAAEIFILPLINRFWQHFQDSSIREERAVMMGARYRAAGAGMVLSPMAMEKFMMALALMLDAARYSPLWLSVICPEALELAVTIGIRHPPRPLLSGEDGIDPSRAEAQVLSAALELTLVCLDISVDLDGGRTLAMDKSALVMAIGEWASGVFKVESEGGEVSAGQGGRIEGKVKAEAAGVVVKVGEIGEKWGRMGMEMSF</sequence>
<dbReference type="AlphaFoldDB" id="A0A0D0TLG3"/>